<feature type="chain" id="PRO_5029801303" evidence="4">
    <location>
        <begin position="28"/>
        <end position="246"/>
    </location>
</feature>
<name>A0A7K1KRL8_9BACT</name>
<accession>A0A7K1KRL8</accession>
<comment type="caution">
    <text evidence="5">The sequence shown here is derived from an EMBL/GenBank/DDBJ whole genome shotgun (WGS) entry which is preliminary data.</text>
</comment>
<dbReference type="SUPFAM" id="SSF53850">
    <property type="entry name" value="Periplasmic binding protein-like II"/>
    <property type="match status" value="1"/>
</dbReference>
<dbReference type="EMBL" id="WODC01000009">
    <property type="protein sequence ID" value="MUM78511.1"/>
    <property type="molecule type" value="Genomic_DNA"/>
</dbReference>
<keyword evidence="3 4" id="KW-0732">Signal</keyword>
<evidence type="ECO:0000313" key="6">
    <source>
        <dbReference type="Proteomes" id="UP000461162"/>
    </source>
</evidence>
<reference evidence="5 6" key="1">
    <citation type="submission" date="2019-11" db="EMBL/GenBank/DDBJ databases">
        <title>Pseudodesulfovibrio alkaliphilus, sp. nov., an alkaliphilic sulfate-reducing bacteria from mud volcano of Taman peninsula, Russia.</title>
        <authorList>
            <person name="Frolova A."/>
            <person name="Merkel A.Y."/>
            <person name="Slobodkin A.I."/>
        </authorList>
    </citation>
    <scope>NUCLEOTIDE SEQUENCE [LARGE SCALE GENOMIC DNA]</scope>
    <source>
        <strain evidence="5 6">F-1</strain>
    </source>
</reference>
<dbReference type="NCBIfam" id="TIGR01256">
    <property type="entry name" value="modA"/>
    <property type="match status" value="1"/>
</dbReference>
<dbReference type="InterPro" id="IPR005950">
    <property type="entry name" value="ModA"/>
</dbReference>
<dbReference type="Pfam" id="PF13531">
    <property type="entry name" value="SBP_bac_11"/>
    <property type="match status" value="1"/>
</dbReference>
<dbReference type="Proteomes" id="UP000461162">
    <property type="component" value="Unassembled WGS sequence"/>
</dbReference>
<evidence type="ECO:0000313" key="5">
    <source>
        <dbReference type="EMBL" id="MUM78511.1"/>
    </source>
</evidence>
<dbReference type="AlphaFoldDB" id="A0A7K1KRL8"/>
<protein>
    <submittedName>
        <fullName evidence="5">Molybdate ABC transporter substrate-binding protein</fullName>
    </submittedName>
</protein>
<dbReference type="PANTHER" id="PTHR30632">
    <property type="entry name" value="MOLYBDATE-BINDING PERIPLASMIC PROTEIN"/>
    <property type="match status" value="1"/>
</dbReference>
<organism evidence="5 6">
    <name type="scientific">Pseudodesulfovibrio alkaliphilus</name>
    <dbReference type="NCBI Taxonomy" id="2661613"/>
    <lineage>
        <taxon>Bacteria</taxon>
        <taxon>Pseudomonadati</taxon>
        <taxon>Thermodesulfobacteriota</taxon>
        <taxon>Desulfovibrionia</taxon>
        <taxon>Desulfovibrionales</taxon>
        <taxon>Desulfovibrionaceae</taxon>
    </lineage>
</organism>
<feature type="signal peptide" evidence="4">
    <location>
        <begin position="1"/>
        <end position="27"/>
    </location>
</feature>
<sequence>MHSLRWLKTVVFCVFAVGFLASGAASAHSPVVAAGAGYKKMVNALAAAYAERSGKQPDLIYGNMGRVTALAMESGKVDLVLGDEAFLSSSGLVFAKTHELGRGQLVLAFPAKGGFAAVEALDDEAARRIAMPDPVKAIYGKAAREFLENTGRMPAAAPRLIEVATVPQVFSYLVANEVDMGFLNLSYVLDVADKLGGYVILDQSGYAPISIMAGVLRDAPNQEAALEFIAFLRTAQAKAIIISHGL</sequence>
<proteinExistence type="inferred from homology"/>
<keyword evidence="6" id="KW-1185">Reference proteome</keyword>
<dbReference type="InterPro" id="IPR050682">
    <property type="entry name" value="ModA/WtpA"/>
</dbReference>
<dbReference type="GO" id="GO:0015689">
    <property type="term" value="P:molybdate ion transport"/>
    <property type="evidence" value="ECO:0007669"/>
    <property type="project" value="InterPro"/>
</dbReference>
<evidence type="ECO:0000256" key="3">
    <source>
        <dbReference type="ARBA" id="ARBA00022729"/>
    </source>
</evidence>
<dbReference type="Gene3D" id="3.40.190.10">
    <property type="entry name" value="Periplasmic binding protein-like II"/>
    <property type="match status" value="2"/>
</dbReference>
<gene>
    <name evidence="5" type="primary">modA</name>
    <name evidence="5" type="ORF">GKC30_12780</name>
</gene>
<keyword evidence="2" id="KW-0479">Metal-binding</keyword>
<evidence type="ECO:0000256" key="1">
    <source>
        <dbReference type="ARBA" id="ARBA00009175"/>
    </source>
</evidence>
<evidence type="ECO:0000256" key="4">
    <source>
        <dbReference type="SAM" id="SignalP"/>
    </source>
</evidence>
<dbReference type="GO" id="GO:0046872">
    <property type="term" value="F:metal ion binding"/>
    <property type="evidence" value="ECO:0007669"/>
    <property type="project" value="UniProtKB-KW"/>
</dbReference>
<comment type="similarity">
    <text evidence="1">Belongs to the bacterial solute-binding protein ModA family.</text>
</comment>
<dbReference type="PANTHER" id="PTHR30632:SF14">
    <property type="entry name" value="TUNGSTATE_MOLYBDATE_CHROMATE-BINDING PROTEIN MODA"/>
    <property type="match status" value="1"/>
</dbReference>
<evidence type="ECO:0000256" key="2">
    <source>
        <dbReference type="ARBA" id="ARBA00022723"/>
    </source>
</evidence>
<dbReference type="GO" id="GO:0030973">
    <property type="term" value="F:molybdate ion binding"/>
    <property type="evidence" value="ECO:0007669"/>
    <property type="project" value="TreeGrafter"/>
</dbReference>